<dbReference type="EMBL" id="BMAU01021383">
    <property type="protein sequence ID" value="GFY28072.1"/>
    <property type="molecule type" value="Genomic_DNA"/>
</dbReference>
<sequence>MWKSVHPPKTQRLPDLYASLSPKPETSPHREKGMMHIKSPEAQCPSVFVLRKLFEQWSSCSEKNTPDQAEDQMKELMIETLSSLKSQQLFSKQKGRINKEAFDQSMKDVEIE</sequence>
<dbReference type="AlphaFoldDB" id="A0A8X6W4D4"/>
<protein>
    <submittedName>
        <fullName evidence="2">Uncharacterized protein</fullName>
    </submittedName>
</protein>
<keyword evidence="3" id="KW-1185">Reference proteome</keyword>
<gene>
    <name evidence="2" type="ORF">TNCV_4394061</name>
</gene>
<evidence type="ECO:0000313" key="2">
    <source>
        <dbReference type="EMBL" id="GFY28072.1"/>
    </source>
</evidence>
<feature type="region of interest" description="Disordered" evidence="1">
    <location>
        <begin position="1"/>
        <end position="34"/>
    </location>
</feature>
<comment type="caution">
    <text evidence="2">The sequence shown here is derived from an EMBL/GenBank/DDBJ whole genome shotgun (WGS) entry which is preliminary data.</text>
</comment>
<evidence type="ECO:0000313" key="3">
    <source>
        <dbReference type="Proteomes" id="UP000887159"/>
    </source>
</evidence>
<reference evidence="2" key="1">
    <citation type="submission" date="2020-08" db="EMBL/GenBank/DDBJ databases">
        <title>Multicomponent nature underlies the extraordinary mechanical properties of spider dragline silk.</title>
        <authorList>
            <person name="Kono N."/>
            <person name="Nakamura H."/>
            <person name="Mori M."/>
            <person name="Yoshida Y."/>
            <person name="Ohtoshi R."/>
            <person name="Malay A.D."/>
            <person name="Moran D.A.P."/>
            <person name="Tomita M."/>
            <person name="Numata K."/>
            <person name="Arakawa K."/>
        </authorList>
    </citation>
    <scope>NUCLEOTIDE SEQUENCE</scope>
</reference>
<evidence type="ECO:0000256" key="1">
    <source>
        <dbReference type="SAM" id="MobiDB-lite"/>
    </source>
</evidence>
<organism evidence="2 3">
    <name type="scientific">Trichonephila clavipes</name>
    <name type="common">Golden silk orbweaver</name>
    <name type="synonym">Nephila clavipes</name>
    <dbReference type="NCBI Taxonomy" id="2585209"/>
    <lineage>
        <taxon>Eukaryota</taxon>
        <taxon>Metazoa</taxon>
        <taxon>Ecdysozoa</taxon>
        <taxon>Arthropoda</taxon>
        <taxon>Chelicerata</taxon>
        <taxon>Arachnida</taxon>
        <taxon>Araneae</taxon>
        <taxon>Araneomorphae</taxon>
        <taxon>Entelegynae</taxon>
        <taxon>Araneoidea</taxon>
        <taxon>Nephilidae</taxon>
        <taxon>Trichonephila</taxon>
    </lineage>
</organism>
<proteinExistence type="predicted"/>
<name>A0A8X6W4D4_TRICX</name>
<dbReference type="Proteomes" id="UP000887159">
    <property type="component" value="Unassembled WGS sequence"/>
</dbReference>
<accession>A0A8X6W4D4</accession>